<dbReference type="EMBL" id="JBHFPV010000002">
    <property type="protein sequence ID" value="MFH6603657.1"/>
    <property type="molecule type" value="Genomic_DNA"/>
</dbReference>
<name>A0ACC7LQ02_9FLAO</name>
<accession>A0ACC7LQ02</accession>
<reference evidence="1" key="1">
    <citation type="submission" date="2024-09" db="EMBL/GenBank/DDBJ databases">
        <authorList>
            <person name="Liu J."/>
        </authorList>
    </citation>
    <scope>NUCLEOTIDE SEQUENCE</scope>
    <source>
        <strain evidence="1">NBU2967</strain>
    </source>
</reference>
<organism evidence="1 2">
    <name type="scientific">Meishania litoralis</name>
    <dbReference type="NCBI Taxonomy" id="3434685"/>
    <lineage>
        <taxon>Bacteria</taxon>
        <taxon>Pseudomonadati</taxon>
        <taxon>Bacteroidota</taxon>
        <taxon>Flavobacteriia</taxon>
        <taxon>Flavobacteriales</taxon>
        <taxon>Flavobacteriaceae</taxon>
        <taxon>Meishania</taxon>
    </lineage>
</organism>
<proteinExistence type="predicted"/>
<keyword evidence="2" id="KW-1185">Reference proteome</keyword>
<protein>
    <submittedName>
        <fullName evidence="1">Sulfatase</fullName>
    </submittedName>
</protein>
<evidence type="ECO:0000313" key="2">
    <source>
        <dbReference type="Proteomes" id="UP001595191"/>
    </source>
</evidence>
<sequence length="489" mass="55490">MINKAMYGTPWTFFEQKKMWAAIIMQNFTAIICLFVGTVGFSQEEKPNFIIFFVDDLGWNDVGFMGSKFYETPHIDRMAREGMKFTSAYANAPNCAPSRACLMSGLYTPRHGIYTVGTTERGRSEDRKLIPTPNKTELPGTIVTLAEALKAIGYYNAHMGKWHLGNDSETGPEAQGFDINIAGNKSGAPKSYFSPYRNPDLTDGPEGEYITDRLTEEALDFIEEHQKKPFFLYLSHYAVHTPIQAKKEMVAKYRNKAPFGKQDDPEYAAMVESVDRSLGKILLKLKELDLDENTLVLFFSDNGGFGSATDHFPLKGSKGMLYEGGIREPMIAWWPGRIEPDSKTDEVVMGIDFYPTLVELAGGKKYDYLLDGHSLVPLLFQKDGWHRDAIYWHFPAYLQTYRGIKQKDALTKGWRAVPSGAIRKGEWKLIEDFEDGNLQLYNLKEDISESNDLSGTNPTKREELLQDLRQWRLEVGAPVPTELNPRYKN</sequence>
<evidence type="ECO:0000313" key="1">
    <source>
        <dbReference type="EMBL" id="MFH6603657.1"/>
    </source>
</evidence>
<comment type="caution">
    <text evidence="1">The sequence shown here is derived from an EMBL/GenBank/DDBJ whole genome shotgun (WGS) entry which is preliminary data.</text>
</comment>
<dbReference type="Proteomes" id="UP001595191">
    <property type="component" value="Unassembled WGS sequence"/>
</dbReference>
<gene>
    <name evidence="1" type="ORF">ACEZ3G_09230</name>
</gene>